<sequence>WLSIRLLILAQVSKAGLFSKNAWQSSLIVTRNVHAFSTCPQRPGTAGVSSVFEECILGANTSADFEETGRVLSIGDSIA</sequence>
<dbReference type="Ensembl" id="ENSAMET00000045492.1">
    <property type="protein sequence ID" value="ENSAMEP00000028395.1"/>
    <property type="gene ID" value="ENSAMEG00000026042.1"/>
</dbReference>
<accession>A0A7N5JPM9</accession>
<name>A0A7N5JPM9_AILME</name>
<keyword evidence="1" id="KW-0732">Signal</keyword>
<organism evidence="2 3">
    <name type="scientific">Ailuropoda melanoleuca</name>
    <name type="common">Giant panda</name>
    <dbReference type="NCBI Taxonomy" id="9646"/>
    <lineage>
        <taxon>Eukaryota</taxon>
        <taxon>Metazoa</taxon>
        <taxon>Chordata</taxon>
        <taxon>Craniata</taxon>
        <taxon>Vertebrata</taxon>
        <taxon>Euteleostomi</taxon>
        <taxon>Mammalia</taxon>
        <taxon>Eutheria</taxon>
        <taxon>Laurasiatheria</taxon>
        <taxon>Carnivora</taxon>
        <taxon>Caniformia</taxon>
        <taxon>Ursidae</taxon>
        <taxon>Ailuropoda</taxon>
    </lineage>
</organism>
<dbReference type="AlphaFoldDB" id="A0A7N5JPM9"/>
<proteinExistence type="predicted"/>
<evidence type="ECO:0000313" key="2">
    <source>
        <dbReference type="Ensembl" id="ENSAMEP00000028395.1"/>
    </source>
</evidence>
<evidence type="ECO:0000313" key="3">
    <source>
        <dbReference type="Proteomes" id="UP000008912"/>
    </source>
</evidence>
<feature type="chain" id="PRO_5030622218" evidence="1">
    <location>
        <begin position="16"/>
        <end position="79"/>
    </location>
</feature>
<reference evidence="2" key="2">
    <citation type="submission" date="2025-08" db="UniProtKB">
        <authorList>
            <consortium name="Ensembl"/>
        </authorList>
    </citation>
    <scope>IDENTIFICATION</scope>
</reference>
<dbReference type="Proteomes" id="UP000008912">
    <property type="component" value="Unassembled WGS sequence"/>
</dbReference>
<reference evidence="2 3" key="1">
    <citation type="journal article" date="2010" name="Nature">
        <title>The sequence and de novo assembly of the giant panda genome.</title>
        <authorList>
            <person name="Li R."/>
            <person name="Fan W."/>
            <person name="Tian G."/>
            <person name="Zhu H."/>
            <person name="He L."/>
            <person name="Cai J."/>
            <person name="Huang Q."/>
            <person name="Cai Q."/>
            <person name="Li B."/>
            <person name="Bai Y."/>
            <person name="Zhang Z."/>
            <person name="Zhang Y."/>
            <person name="Wang W."/>
            <person name="Li J."/>
            <person name="Wei F."/>
            <person name="Li H."/>
            <person name="Jian M."/>
            <person name="Li J."/>
            <person name="Zhang Z."/>
            <person name="Nielsen R."/>
            <person name="Li D."/>
            <person name="Gu W."/>
            <person name="Yang Z."/>
            <person name="Xuan Z."/>
            <person name="Ryder O.A."/>
            <person name="Leung F.C."/>
            <person name="Zhou Y."/>
            <person name="Cao J."/>
            <person name="Sun X."/>
            <person name="Fu Y."/>
            <person name="Fang X."/>
            <person name="Guo X."/>
            <person name="Wang B."/>
            <person name="Hou R."/>
            <person name="Shen F."/>
            <person name="Mu B."/>
            <person name="Ni P."/>
            <person name="Lin R."/>
            <person name="Qian W."/>
            <person name="Wang G."/>
            <person name="Yu C."/>
            <person name="Nie W."/>
            <person name="Wang J."/>
            <person name="Wu Z."/>
            <person name="Liang H."/>
            <person name="Min J."/>
            <person name="Wu Q."/>
            <person name="Cheng S."/>
            <person name="Ruan J."/>
            <person name="Wang M."/>
            <person name="Shi Z."/>
            <person name="Wen M."/>
            <person name="Liu B."/>
            <person name="Ren X."/>
            <person name="Zheng H."/>
            <person name="Dong D."/>
            <person name="Cook K."/>
            <person name="Shan G."/>
            <person name="Zhang H."/>
            <person name="Kosiol C."/>
            <person name="Xie X."/>
            <person name="Lu Z."/>
            <person name="Zheng H."/>
            <person name="Li Y."/>
            <person name="Steiner C.C."/>
            <person name="Lam T.T."/>
            <person name="Lin S."/>
            <person name="Zhang Q."/>
            <person name="Li G."/>
            <person name="Tian J."/>
            <person name="Gong T."/>
            <person name="Liu H."/>
            <person name="Zhang D."/>
            <person name="Fang L."/>
            <person name="Ye C."/>
            <person name="Zhang J."/>
            <person name="Hu W."/>
            <person name="Xu A."/>
            <person name="Ren Y."/>
            <person name="Zhang G."/>
            <person name="Bruford M.W."/>
            <person name="Li Q."/>
            <person name="Ma L."/>
            <person name="Guo Y."/>
            <person name="An N."/>
            <person name="Hu Y."/>
            <person name="Zheng Y."/>
            <person name="Shi Y."/>
            <person name="Li Z."/>
            <person name="Liu Q."/>
            <person name="Chen Y."/>
            <person name="Zhao J."/>
            <person name="Qu N."/>
            <person name="Zhao S."/>
            <person name="Tian F."/>
            <person name="Wang X."/>
            <person name="Wang H."/>
            <person name="Xu L."/>
            <person name="Liu X."/>
            <person name="Vinar T."/>
            <person name="Wang Y."/>
            <person name="Lam T.W."/>
            <person name="Yiu S.M."/>
            <person name="Liu S."/>
            <person name="Zhang H."/>
            <person name="Li D."/>
            <person name="Huang Y."/>
            <person name="Wang X."/>
            <person name="Yang G."/>
            <person name="Jiang Z."/>
            <person name="Wang J."/>
            <person name="Qin N."/>
            <person name="Li L."/>
            <person name="Li J."/>
            <person name="Bolund L."/>
            <person name="Kristiansen K."/>
            <person name="Wong G.K."/>
            <person name="Olson M."/>
            <person name="Zhang X."/>
            <person name="Li S."/>
            <person name="Yang H."/>
            <person name="Wang J."/>
            <person name="Wang J."/>
        </authorList>
    </citation>
    <scope>NUCLEOTIDE SEQUENCE [LARGE SCALE GENOMIC DNA]</scope>
</reference>
<dbReference type="InParanoid" id="A0A7N5JPM9"/>
<feature type="signal peptide" evidence="1">
    <location>
        <begin position="1"/>
        <end position="15"/>
    </location>
</feature>
<keyword evidence="3" id="KW-1185">Reference proteome</keyword>
<protein>
    <submittedName>
        <fullName evidence="2">Uncharacterized protein</fullName>
    </submittedName>
</protein>
<dbReference type="GeneTree" id="ENSGT00940000172584"/>
<reference evidence="2" key="3">
    <citation type="submission" date="2025-09" db="UniProtKB">
        <authorList>
            <consortium name="Ensembl"/>
        </authorList>
    </citation>
    <scope>IDENTIFICATION</scope>
</reference>
<evidence type="ECO:0000256" key="1">
    <source>
        <dbReference type="SAM" id="SignalP"/>
    </source>
</evidence>